<keyword evidence="4" id="KW-1185">Reference proteome</keyword>
<name>A0A6G7YNT7_9SPHN</name>
<organism evidence="3 4">
    <name type="scientific">Sphingomonas piscis</name>
    <dbReference type="NCBI Taxonomy" id="2714943"/>
    <lineage>
        <taxon>Bacteria</taxon>
        <taxon>Pseudomonadati</taxon>
        <taxon>Pseudomonadota</taxon>
        <taxon>Alphaproteobacteria</taxon>
        <taxon>Sphingomonadales</taxon>
        <taxon>Sphingomonadaceae</taxon>
        <taxon>Sphingomonas</taxon>
    </lineage>
</organism>
<dbReference type="Pfam" id="PF06724">
    <property type="entry name" value="DUF1206"/>
    <property type="match status" value="3"/>
</dbReference>
<sequence>MKALAAAGLPDDLARESKFQNLTRVGFLARGLLYILIAWLVIRTGRTEDLTGALEYVGNGSGRMLLVVIAAGLAAYSLWRFADAALGLENPGSDGKSLRKRAAAGVVGIIYLFMAYKAVRVLVAGHADAMTPQQQADHVLDFPGGAWVLGLAAAVLIVAGLNQLHKTVKCSFMKPLDSDAISPVVRWLGRLGYAARGVIFLIAGWRIGHAALNHDSREAAGLEQALDFLDGPALYAVAGGLALFGAFSIVEARYRRIHHPPVDSITDKVRDKVGG</sequence>
<protein>
    <submittedName>
        <fullName evidence="3">DUF1206 domain-containing protein</fullName>
    </submittedName>
</protein>
<dbReference type="KEGG" id="spii:G7077_05255"/>
<feature type="transmembrane region" description="Helical" evidence="1">
    <location>
        <begin position="144"/>
        <end position="164"/>
    </location>
</feature>
<feature type="transmembrane region" description="Helical" evidence="1">
    <location>
        <begin position="21"/>
        <end position="42"/>
    </location>
</feature>
<keyword evidence="1" id="KW-0812">Transmembrane</keyword>
<feature type="domain" description="DUF1206" evidence="2">
    <location>
        <begin position="106"/>
        <end position="168"/>
    </location>
</feature>
<dbReference type="Proteomes" id="UP000503222">
    <property type="component" value="Chromosome"/>
</dbReference>
<feature type="transmembrane region" description="Helical" evidence="1">
    <location>
        <begin position="232"/>
        <end position="250"/>
    </location>
</feature>
<accession>A0A6G7YNT7</accession>
<dbReference type="EMBL" id="CP049869">
    <property type="protein sequence ID" value="QIK78401.1"/>
    <property type="molecule type" value="Genomic_DNA"/>
</dbReference>
<feature type="domain" description="DUF1206" evidence="2">
    <location>
        <begin position="191"/>
        <end position="255"/>
    </location>
</feature>
<keyword evidence="1" id="KW-0472">Membrane</keyword>
<keyword evidence="1" id="KW-1133">Transmembrane helix</keyword>
<dbReference type="InterPro" id="IPR009597">
    <property type="entry name" value="DUF1206"/>
</dbReference>
<dbReference type="RefSeq" id="WP_166410795.1">
    <property type="nucleotide sequence ID" value="NZ_CP049869.1"/>
</dbReference>
<evidence type="ECO:0000313" key="4">
    <source>
        <dbReference type="Proteomes" id="UP000503222"/>
    </source>
</evidence>
<evidence type="ECO:0000256" key="1">
    <source>
        <dbReference type="SAM" id="Phobius"/>
    </source>
</evidence>
<feature type="transmembrane region" description="Helical" evidence="1">
    <location>
        <begin position="102"/>
        <end position="124"/>
    </location>
</feature>
<reference evidence="3 4" key="1">
    <citation type="submission" date="2020-03" db="EMBL/GenBank/DDBJ databases">
        <title>Sphingomonas sp. nov., isolated from fish.</title>
        <authorList>
            <person name="Hyun D.-W."/>
            <person name="Bae J.-W."/>
        </authorList>
    </citation>
    <scope>NUCLEOTIDE SEQUENCE [LARGE SCALE GENOMIC DNA]</scope>
    <source>
        <strain evidence="3 4">HDW15B</strain>
    </source>
</reference>
<feature type="transmembrane region" description="Helical" evidence="1">
    <location>
        <begin position="193"/>
        <end position="212"/>
    </location>
</feature>
<feature type="domain" description="DUF1206" evidence="2">
    <location>
        <begin position="25"/>
        <end position="85"/>
    </location>
</feature>
<evidence type="ECO:0000313" key="3">
    <source>
        <dbReference type="EMBL" id="QIK78401.1"/>
    </source>
</evidence>
<gene>
    <name evidence="3" type="ORF">G7077_05255</name>
</gene>
<proteinExistence type="predicted"/>
<dbReference type="AlphaFoldDB" id="A0A6G7YNT7"/>
<feature type="transmembrane region" description="Helical" evidence="1">
    <location>
        <begin position="62"/>
        <end position="81"/>
    </location>
</feature>
<evidence type="ECO:0000259" key="2">
    <source>
        <dbReference type="Pfam" id="PF06724"/>
    </source>
</evidence>